<dbReference type="PANTHER" id="PTHR23226">
    <property type="entry name" value="ZINC FINGER AND SCAN DOMAIN-CONTAINING"/>
    <property type="match status" value="1"/>
</dbReference>
<sequence length="256" mass="30214">MNLNSSMNQVSYHSHKILQKSIDEHVERKIKNEIEIHEEPLHTPDIDKMIKEEKETNEIQMHIQDVNMDVGEESIHYEKPVAETAKCYHEKHQRTHIRYKVYTCSHSDSSSHIRHLTTQPVENQYQSSQCDNDISNNNDFEIHTRTHTGEQPYQCSQCNKTFTFKTNLINHHQRIHNGKKPYQCSHCNKAFARKSDIIRHQRTHTGRNHINATFVTRLSQGNIILYDTREYILERNHTNAVNVTRLSHLVILFKSI</sequence>
<dbReference type="PANTHER" id="PTHR23226:SF416">
    <property type="entry name" value="FI01424P"/>
    <property type="match status" value="1"/>
</dbReference>
<dbReference type="Pfam" id="PF00096">
    <property type="entry name" value="zf-C2H2"/>
    <property type="match status" value="2"/>
</dbReference>
<keyword evidence="6" id="KW-0539">Nucleus</keyword>
<keyword evidence="5" id="KW-0862">Zinc</keyword>
<dbReference type="AlphaFoldDB" id="A0AAV2RXY6"/>
<proteinExistence type="predicted"/>
<reference evidence="9 10" key="1">
    <citation type="submission" date="2024-05" db="EMBL/GenBank/DDBJ databases">
        <authorList>
            <person name="Wallberg A."/>
        </authorList>
    </citation>
    <scope>NUCLEOTIDE SEQUENCE [LARGE SCALE GENOMIC DNA]</scope>
</reference>
<evidence type="ECO:0000256" key="6">
    <source>
        <dbReference type="ARBA" id="ARBA00023242"/>
    </source>
</evidence>
<dbReference type="EMBL" id="CAXKWB010035722">
    <property type="protein sequence ID" value="CAL4147094.1"/>
    <property type="molecule type" value="Genomic_DNA"/>
</dbReference>
<dbReference type="GO" id="GO:0000981">
    <property type="term" value="F:DNA-binding transcription factor activity, RNA polymerase II-specific"/>
    <property type="evidence" value="ECO:0007669"/>
    <property type="project" value="TreeGrafter"/>
</dbReference>
<protein>
    <recommendedName>
        <fullName evidence="8">C2H2-type domain-containing protein</fullName>
    </recommendedName>
</protein>
<evidence type="ECO:0000313" key="9">
    <source>
        <dbReference type="EMBL" id="CAL4147094.1"/>
    </source>
</evidence>
<dbReference type="InterPro" id="IPR013087">
    <property type="entry name" value="Znf_C2H2_type"/>
</dbReference>
<evidence type="ECO:0000256" key="4">
    <source>
        <dbReference type="ARBA" id="ARBA00022771"/>
    </source>
</evidence>
<name>A0AAV2RXY6_MEGNR</name>
<feature type="domain" description="C2H2-type" evidence="8">
    <location>
        <begin position="153"/>
        <end position="181"/>
    </location>
</feature>
<dbReference type="GO" id="GO:0005634">
    <property type="term" value="C:nucleus"/>
    <property type="evidence" value="ECO:0007669"/>
    <property type="project" value="UniProtKB-SubCell"/>
</dbReference>
<feature type="domain" description="C2H2-type" evidence="8">
    <location>
        <begin position="125"/>
        <end position="152"/>
    </location>
</feature>
<dbReference type="Proteomes" id="UP001497623">
    <property type="component" value="Unassembled WGS sequence"/>
</dbReference>
<dbReference type="SMART" id="SM00355">
    <property type="entry name" value="ZnF_C2H2"/>
    <property type="match status" value="3"/>
</dbReference>
<keyword evidence="10" id="KW-1185">Reference proteome</keyword>
<evidence type="ECO:0000259" key="8">
    <source>
        <dbReference type="PROSITE" id="PS50157"/>
    </source>
</evidence>
<evidence type="ECO:0000256" key="1">
    <source>
        <dbReference type="ARBA" id="ARBA00004123"/>
    </source>
</evidence>
<comment type="subcellular location">
    <subcellularLocation>
        <location evidence="1">Nucleus</location>
    </subcellularLocation>
</comment>
<evidence type="ECO:0000256" key="5">
    <source>
        <dbReference type="ARBA" id="ARBA00022833"/>
    </source>
</evidence>
<evidence type="ECO:0000256" key="2">
    <source>
        <dbReference type="ARBA" id="ARBA00022723"/>
    </source>
</evidence>
<dbReference type="PROSITE" id="PS50157">
    <property type="entry name" value="ZINC_FINGER_C2H2_2"/>
    <property type="match status" value="3"/>
</dbReference>
<dbReference type="GO" id="GO:0008270">
    <property type="term" value="F:zinc ion binding"/>
    <property type="evidence" value="ECO:0007669"/>
    <property type="project" value="UniProtKB-KW"/>
</dbReference>
<accession>A0AAV2RXY6</accession>
<gene>
    <name evidence="9" type="ORF">MNOR_LOCUS29977</name>
</gene>
<dbReference type="InterPro" id="IPR036236">
    <property type="entry name" value="Znf_C2H2_sf"/>
</dbReference>
<dbReference type="GO" id="GO:0000978">
    <property type="term" value="F:RNA polymerase II cis-regulatory region sequence-specific DNA binding"/>
    <property type="evidence" value="ECO:0007669"/>
    <property type="project" value="TreeGrafter"/>
</dbReference>
<organism evidence="9 10">
    <name type="scientific">Meganyctiphanes norvegica</name>
    <name type="common">Northern krill</name>
    <name type="synonym">Thysanopoda norvegica</name>
    <dbReference type="NCBI Taxonomy" id="48144"/>
    <lineage>
        <taxon>Eukaryota</taxon>
        <taxon>Metazoa</taxon>
        <taxon>Ecdysozoa</taxon>
        <taxon>Arthropoda</taxon>
        <taxon>Crustacea</taxon>
        <taxon>Multicrustacea</taxon>
        <taxon>Malacostraca</taxon>
        <taxon>Eumalacostraca</taxon>
        <taxon>Eucarida</taxon>
        <taxon>Euphausiacea</taxon>
        <taxon>Euphausiidae</taxon>
        <taxon>Meganyctiphanes</taxon>
    </lineage>
</organism>
<comment type="caution">
    <text evidence="9">The sequence shown here is derived from an EMBL/GenBank/DDBJ whole genome shotgun (WGS) entry which is preliminary data.</text>
</comment>
<dbReference type="Gene3D" id="3.30.160.60">
    <property type="entry name" value="Classic Zinc Finger"/>
    <property type="match status" value="3"/>
</dbReference>
<dbReference type="SUPFAM" id="SSF57667">
    <property type="entry name" value="beta-beta-alpha zinc fingers"/>
    <property type="match status" value="2"/>
</dbReference>
<dbReference type="PROSITE" id="PS00028">
    <property type="entry name" value="ZINC_FINGER_C2H2_1"/>
    <property type="match status" value="2"/>
</dbReference>
<feature type="domain" description="C2H2-type" evidence="8">
    <location>
        <begin position="182"/>
        <end position="209"/>
    </location>
</feature>
<keyword evidence="2" id="KW-0479">Metal-binding</keyword>
<evidence type="ECO:0000256" key="3">
    <source>
        <dbReference type="ARBA" id="ARBA00022737"/>
    </source>
</evidence>
<keyword evidence="3" id="KW-0677">Repeat</keyword>
<dbReference type="FunFam" id="3.30.160.60:FF:002343">
    <property type="entry name" value="Zinc finger protein 33A"/>
    <property type="match status" value="1"/>
</dbReference>
<dbReference type="FunFam" id="3.30.160.60:FF:000355">
    <property type="entry name" value="zinc finger and SCAN domain-containing protein 20 isoform X1"/>
    <property type="match status" value="1"/>
</dbReference>
<evidence type="ECO:0000313" key="10">
    <source>
        <dbReference type="Proteomes" id="UP001497623"/>
    </source>
</evidence>
<evidence type="ECO:0000256" key="7">
    <source>
        <dbReference type="PROSITE-ProRule" id="PRU00042"/>
    </source>
</evidence>
<keyword evidence="4 7" id="KW-0863">Zinc-finger</keyword>